<keyword evidence="4" id="KW-1185">Reference proteome</keyword>
<dbReference type="EMBL" id="CP144746">
    <property type="protein sequence ID" value="WVZ56455.1"/>
    <property type="molecule type" value="Genomic_DNA"/>
</dbReference>
<dbReference type="Proteomes" id="UP001341281">
    <property type="component" value="Chromosome 02"/>
</dbReference>
<feature type="compositionally biased region" description="Polar residues" evidence="2">
    <location>
        <begin position="69"/>
        <end position="86"/>
    </location>
</feature>
<protein>
    <submittedName>
        <fullName evidence="3">Uncharacterized protein</fullName>
    </submittedName>
</protein>
<proteinExistence type="predicted"/>
<dbReference type="PANTHER" id="PTHR34210">
    <property type="entry name" value="OS01G0252900 PROTEIN"/>
    <property type="match status" value="1"/>
</dbReference>
<keyword evidence="1" id="KW-0175">Coiled coil</keyword>
<accession>A0AAQ3PTJ6</accession>
<feature type="coiled-coil region" evidence="1">
    <location>
        <begin position="213"/>
        <end position="240"/>
    </location>
</feature>
<feature type="region of interest" description="Disordered" evidence="2">
    <location>
        <begin position="1"/>
        <end position="22"/>
    </location>
</feature>
<evidence type="ECO:0000256" key="2">
    <source>
        <dbReference type="SAM" id="MobiDB-lite"/>
    </source>
</evidence>
<feature type="region of interest" description="Disordered" evidence="2">
    <location>
        <begin position="311"/>
        <end position="354"/>
    </location>
</feature>
<organism evidence="3 4">
    <name type="scientific">Paspalum notatum var. saurae</name>
    <dbReference type="NCBI Taxonomy" id="547442"/>
    <lineage>
        <taxon>Eukaryota</taxon>
        <taxon>Viridiplantae</taxon>
        <taxon>Streptophyta</taxon>
        <taxon>Embryophyta</taxon>
        <taxon>Tracheophyta</taxon>
        <taxon>Spermatophyta</taxon>
        <taxon>Magnoliopsida</taxon>
        <taxon>Liliopsida</taxon>
        <taxon>Poales</taxon>
        <taxon>Poaceae</taxon>
        <taxon>PACMAD clade</taxon>
        <taxon>Panicoideae</taxon>
        <taxon>Andropogonodae</taxon>
        <taxon>Paspaleae</taxon>
        <taxon>Paspalinae</taxon>
        <taxon>Paspalum</taxon>
    </lineage>
</organism>
<sequence>MAVPLVSSAYSPGRAPTPPPTAAGRAPCLLCRCLLRKDREEMQDRMRRMGQYGEADINSMVAAQLNHYQAQAAQQRVPQHPGNSYSGRDLAQASGEPQYTPPKVRQSQWDQGGPNIPNQVPSYAYNKGIDTGQGAGGTQSFYDGQRSDPKVGLEKLPSKETRDQPRTDRTETRHKDYNLPRTFEGLEQSFHEDIMMLSKELQDAEDAENSRHRERLKEINAQYQEKLLALRAQQANYRDEFLRKESLARQQQYQQASMNHYANNSATGEQHGYHPTAMPGEQHGYHPTADGTPVAAGGAYGEAHRGYSSGQYESFNDSPDYPEFHGGGRGRGRGFEHRGQYPGGRAYNSGGRRF</sequence>
<dbReference type="PANTHER" id="PTHR34210:SF1">
    <property type="entry name" value="OS03G0274700 PROTEIN"/>
    <property type="match status" value="1"/>
</dbReference>
<feature type="compositionally biased region" description="Polar residues" evidence="2">
    <location>
        <begin position="105"/>
        <end position="121"/>
    </location>
</feature>
<evidence type="ECO:0000313" key="4">
    <source>
        <dbReference type="Proteomes" id="UP001341281"/>
    </source>
</evidence>
<evidence type="ECO:0000313" key="3">
    <source>
        <dbReference type="EMBL" id="WVZ56455.1"/>
    </source>
</evidence>
<name>A0AAQ3PTJ6_PASNO</name>
<feature type="region of interest" description="Disordered" evidence="2">
    <location>
        <begin position="69"/>
        <end position="173"/>
    </location>
</feature>
<feature type="compositionally biased region" description="Basic and acidic residues" evidence="2">
    <location>
        <begin position="145"/>
        <end position="173"/>
    </location>
</feature>
<gene>
    <name evidence="3" type="ORF">U9M48_006982</name>
</gene>
<reference evidence="3 4" key="1">
    <citation type="submission" date="2024-02" db="EMBL/GenBank/DDBJ databases">
        <title>High-quality chromosome-scale genome assembly of Pensacola bahiagrass (Paspalum notatum Flugge var. saurae).</title>
        <authorList>
            <person name="Vega J.M."/>
            <person name="Podio M."/>
            <person name="Orjuela J."/>
            <person name="Siena L.A."/>
            <person name="Pessino S.C."/>
            <person name="Combes M.C."/>
            <person name="Mariac C."/>
            <person name="Albertini E."/>
            <person name="Pupilli F."/>
            <person name="Ortiz J.P.A."/>
            <person name="Leblanc O."/>
        </authorList>
    </citation>
    <scope>NUCLEOTIDE SEQUENCE [LARGE SCALE GENOMIC DNA]</scope>
    <source>
        <strain evidence="3">R1</strain>
        <tissue evidence="3">Leaf</tissue>
    </source>
</reference>
<dbReference type="AlphaFoldDB" id="A0AAQ3PTJ6"/>
<evidence type="ECO:0000256" key="1">
    <source>
        <dbReference type="SAM" id="Coils"/>
    </source>
</evidence>